<evidence type="ECO:0000256" key="1">
    <source>
        <dbReference type="ARBA" id="ARBA00004651"/>
    </source>
</evidence>
<comment type="caution">
    <text evidence="10">The sequence shown here is derived from an EMBL/GenBank/DDBJ whole genome shotgun (WGS) entry which is preliminary data.</text>
</comment>
<keyword evidence="6 8" id="KW-1133">Transmembrane helix</keyword>
<name>A0A225DS40_9BACT</name>
<keyword evidence="11" id="KW-1185">Reference proteome</keyword>
<dbReference type="AlphaFoldDB" id="A0A225DS40"/>
<keyword evidence="5 8" id="KW-0812">Transmembrane</keyword>
<keyword evidence="4" id="KW-0808">Transferase</keyword>
<keyword evidence="7 8" id="KW-0472">Membrane</keyword>
<proteinExistence type="predicted"/>
<evidence type="ECO:0000256" key="6">
    <source>
        <dbReference type="ARBA" id="ARBA00022989"/>
    </source>
</evidence>
<dbReference type="RefSeq" id="WP_088254669.1">
    <property type="nucleotide sequence ID" value="NZ_NIDE01000004.1"/>
</dbReference>
<dbReference type="OrthoDB" id="265333at2"/>
<dbReference type="PANTHER" id="PTHR33908">
    <property type="entry name" value="MANNOSYLTRANSFERASE YKCB-RELATED"/>
    <property type="match status" value="1"/>
</dbReference>
<keyword evidence="3" id="KW-0328">Glycosyltransferase</keyword>
<dbReference type="InterPro" id="IPR050297">
    <property type="entry name" value="LipidA_mod_glycosyltrf_83"/>
</dbReference>
<feature type="transmembrane region" description="Helical" evidence="8">
    <location>
        <begin position="262"/>
        <end position="282"/>
    </location>
</feature>
<dbReference type="GO" id="GO:0016763">
    <property type="term" value="F:pentosyltransferase activity"/>
    <property type="evidence" value="ECO:0007669"/>
    <property type="project" value="TreeGrafter"/>
</dbReference>
<protein>
    <submittedName>
        <fullName evidence="10">Putative inner membrane protein</fullName>
    </submittedName>
</protein>
<dbReference type="GO" id="GO:0009103">
    <property type="term" value="P:lipopolysaccharide biosynthetic process"/>
    <property type="evidence" value="ECO:0007669"/>
    <property type="project" value="UniProtKB-ARBA"/>
</dbReference>
<dbReference type="EMBL" id="NIDE01000004">
    <property type="protein sequence ID" value="OWK43873.1"/>
    <property type="molecule type" value="Genomic_DNA"/>
</dbReference>
<reference evidence="11" key="1">
    <citation type="submission" date="2017-06" db="EMBL/GenBank/DDBJ databases">
        <title>Genome analysis of Fimbriiglobus ruber SP5, the first member of the order Planctomycetales with confirmed chitinolytic capability.</title>
        <authorList>
            <person name="Ravin N.V."/>
            <person name="Rakitin A.L."/>
            <person name="Ivanova A.A."/>
            <person name="Beletsky A.V."/>
            <person name="Kulichevskaya I.S."/>
            <person name="Mardanov A.V."/>
            <person name="Dedysh S.N."/>
        </authorList>
    </citation>
    <scope>NUCLEOTIDE SEQUENCE [LARGE SCALE GENOMIC DNA]</scope>
    <source>
        <strain evidence="11">SP5</strain>
    </source>
</reference>
<dbReference type="GO" id="GO:0005886">
    <property type="term" value="C:plasma membrane"/>
    <property type="evidence" value="ECO:0007669"/>
    <property type="project" value="UniProtKB-SubCell"/>
</dbReference>
<keyword evidence="2" id="KW-1003">Cell membrane</keyword>
<evidence type="ECO:0000313" key="10">
    <source>
        <dbReference type="EMBL" id="OWK43873.1"/>
    </source>
</evidence>
<organism evidence="10 11">
    <name type="scientific">Fimbriiglobus ruber</name>
    <dbReference type="NCBI Taxonomy" id="1908690"/>
    <lineage>
        <taxon>Bacteria</taxon>
        <taxon>Pseudomonadati</taxon>
        <taxon>Planctomycetota</taxon>
        <taxon>Planctomycetia</taxon>
        <taxon>Gemmatales</taxon>
        <taxon>Gemmataceae</taxon>
        <taxon>Fimbriiglobus</taxon>
    </lineage>
</organism>
<dbReference type="Proteomes" id="UP000214646">
    <property type="component" value="Unassembled WGS sequence"/>
</dbReference>
<dbReference type="Pfam" id="PF13231">
    <property type="entry name" value="PMT_2"/>
    <property type="match status" value="1"/>
</dbReference>
<evidence type="ECO:0000256" key="5">
    <source>
        <dbReference type="ARBA" id="ARBA00022692"/>
    </source>
</evidence>
<feature type="transmembrane region" description="Helical" evidence="8">
    <location>
        <begin position="16"/>
        <end position="37"/>
    </location>
</feature>
<evidence type="ECO:0000256" key="7">
    <source>
        <dbReference type="ARBA" id="ARBA00023136"/>
    </source>
</evidence>
<feature type="transmembrane region" description="Helical" evidence="8">
    <location>
        <begin position="86"/>
        <end position="107"/>
    </location>
</feature>
<feature type="transmembrane region" description="Helical" evidence="8">
    <location>
        <begin position="166"/>
        <end position="187"/>
    </location>
</feature>
<feature type="transmembrane region" description="Helical" evidence="8">
    <location>
        <begin position="323"/>
        <end position="341"/>
    </location>
</feature>
<accession>A0A225DS40</accession>
<feature type="domain" description="Glycosyltransferase RgtA/B/C/D-like" evidence="9">
    <location>
        <begin position="67"/>
        <end position="211"/>
    </location>
</feature>
<evidence type="ECO:0000256" key="8">
    <source>
        <dbReference type="SAM" id="Phobius"/>
    </source>
</evidence>
<comment type="subcellular location">
    <subcellularLocation>
        <location evidence="1">Cell membrane</location>
        <topology evidence="1">Multi-pass membrane protein</topology>
    </subcellularLocation>
</comment>
<feature type="transmembrane region" description="Helical" evidence="8">
    <location>
        <begin position="208"/>
        <end position="228"/>
    </location>
</feature>
<evidence type="ECO:0000256" key="4">
    <source>
        <dbReference type="ARBA" id="ARBA00022679"/>
    </source>
</evidence>
<evidence type="ECO:0000313" key="11">
    <source>
        <dbReference type="Proteomes" id="UP000214646"/>
    </source>
</evidence>
<gene>
    <name evidence="10" type="ORF">FRUB_03472</name>
</gene>
<dbReference type="GO" id="GO:0010041">
    <property type="term" value="P:response to iron(III) ion"/>
    <property type="evidence" value="ECO:0007669"/>
    <property type="project" value="TreeGrafter"/>
</dbReference>
<evidence type="ECO:0000256" key="3">
    <source>
        <dbReference type="ARBA" id="ARBA00022676"/>
    </source>
</evidence>
<feature type="transmembrane region" description="Helical" evidence="8">
    <location>
        <begin position="294"/>
        <end position="317"/>
    </location>
</feature>
<evidence type="ECO:0000256" key="2">
    <source>
        <dbReference type="ARBA" id="ARBA00022475"/>
    </source>
</evidence>
<dbReference type="PANTHER" id="PTHR33908:SF3">
    <property type="entry name" value="UNDECAPRENYL PHOSPHATE-ALPHA-4-AMINO-4-DEOXY-L-ARABINOSE ARABINOSYL TRANSFERASE"/>
    <property type="match status" value="1"/>
</dbReference>
<dbReference type="InterPro" id="IPR038731">
    <property type="entry name" value="RgtA/B/C-like"/>
</dbReference>
<sequence>MSTSGRPRRIVETVSVVAYLAVVASGLLHMAVVRPYWHDELYTLALARVASPAALWGDLAAGVDLNPPLSYLLARGTLLVFGEVEWALRLPDVAGGVLAAACVYLFVRHRRGTAEAWVALAAVTLSDVVWKYFQEARPYALMCGWTALALLCWQRATDESARYRRFWLAGLAAAAGLGMLSHYYFVLPVAAVAVGELIRAGRRGRPDWLVLGCLAAAGVSLAACYPLWSQASKAYGPGFWSKTTFSPASIGRVYMDLAGSEALPAAGIVLASVAIVGVVIRVRSGRTDQPGYPVWEWAAVLALTALPVGGVFLGVYVSGGFHYRYVLPTAVGLAILLARAVGKLGAANRWCCGAAAVAIAAAGFPGKWPQGVEWARDQATDIEQMTTFLNDHAAGATVVMVSPNQLLQMTYYVDRSSFTLVYLADPALALAHRYPDTGDRALLALTRVRPVNLTGPDEIVSKVRRGELVFYLYPPNNDPGWPWAELSARGLRFDPVGERWDGKLFRMRSGE</sequence>
<evidence type="ECO:0000259" key="9">
    <source>
        <dbReference type="Pfam" id="PF13231"/>
    </source>
</evidence>